<dbReference type="EMBL" id="CM004476">
    <property type="protein sequence ID" value="OCT76640.1"/>
    <property type="molecule type" value="Genomic_DNA"/>
</dbReference>
<proteinExistence type="predicted"/>
<accession>A0A974HG21</accession>
<evidence type="ECO:0000313" key="1">
    <source>
        <dbReference type="EMBL" id="OCT76640.1"/>
    </source>
</evidence>
<reference evidence="2" key="1">
    <citation type="journal article" date="2016" name="Nature">
        <title>Genome evolution in the allotetraploid frog Xenopus laevis.</title>
        <authorList>
            <person name="Session A.M."/>
            <person name="Uno Y."/>
            <person name="Kwon T."/>
            <person name="Chapman J.A."/>
            <person name="Toyoda A."/>
            <person name="Takahashi S."/>
            <person name="Fukui A."/>
            <person name="Hikosaka A."/>
            <person name="Suzuki A."/>
            <person name="Kondo M."/>
            <person name="van Heeringen S.J."/>
            <person name="Quigley I."/>
            <person name="Heinz S."/>
            <person name="Ogino H."/>
            <person name="Ochi H."/>
            <person name="Hellsten U."/>
            <person name="Lyons J.B."/>
            <person name="Simakov O."/>
            <person name="Putnam N."/>
            <person name="Stites J."/>
            <person name="Kuroki Y."/>
            <person name="Tanaka T."/>
            <person name="Michiue T."/>
            <person name="Watanabe M."/>
            <person name="Bogdanovic O."/>
            <person name="Lister R."/>
            <person name="Georgiou G."/>
            <person name="Paranjpe S.S."/>
            <person name="van Kruijsbergen I."/>
            <person name="Shu S."/>
            <person name="Carlson J."/>
            <person name="Kinoshita T."/>
            <person name="Ohta Y."/>
            <person name="Mawaribuchi S."/>
            <person name="Jenkins J."/>
            <person name="Grimwood J."/>
            <person name="Schmutz J."/>
            <person name="Mitros T."/>
            <person name="Mozaffari S.V."/>
            <person name="Suzuki Y."/>
            <person name="Haramoto Y."/>
            <person name="Yamamoto T.S."/>
            <person name="Takagi C."/>
            <person name="Heald R."/>
            <person name="Miller K."/>
            <person name="Haudenschild C."/>
            <person name="Kitzman J."/>
            <person name="Nakayama T."/>
            <person name="Izutsu Y."/>
            <person name="Robert J."/>
            <person name="Fortriede J."/>
            <person name="Burns K."/>
            <person name="Lotay V."/>
            <person name="Karimi K."/>
            <person name="Yasuoka Y."/>
            <person name="Dichmann D.S."/>
            <person name="Flajnik M.F."/>
            <person name="Houston D.W."/>
            <person name="Shendure J."/>
            <person name="DuPasquier L."/>
            <person name="Vize P.D."/>
            <person name="Zorn A.M."/>
            <person name="Ito M."/>
            <person name="Marcotte E.M."/>
            <person name="Wallingford J.B."/>
            <person name="Ito Y."/>
            <person name="Asashima M."/>
            <person name="Ueno N."/>
            <person name="Matsuda Y."/>
            <person name="Veenstra G.J."/>
            <person name="Fujiyama A."/>
            <person name="Harland R.M."/>
            <person name="Taira M."/>
            <person name="Rokhsar D.S."/>
        </authorList>
    </citation>
    <scope>NUCLEOTIDE SEQUENCE [LARGE SCALE GENOMIC DNA]</scope>
    <source>
        <strain evidence="2">J</strain>
    </source>
</reference>
<dbReference type="AlphaFoldDB" id="A0A974HG21"/>
<organism evidence="1 2">
    <name type="scientific">Xenopus laevis</name>
    <name type="common">African clawed frog</name>
    <dbReference type="NCBI Taxonomy" id="8355"/>
    <lineage>
        <taxon>Eukaryota</taxon>
        <taxon>Metazoa</taxon>
        <taxon>Chordata</taxon>
        <taxon>Craniata</taxon>
        <taxon>Vertebrata</taxon>
        <taxon>Euteleostomi</taxon>
        <taxon>Amphibia</taxon>
        <taxon>Batrachia</taxon>
        <taxon>Anura</taxon>
        <taxon>Pipoidea</taxon>
        <taxon>Pipidae</taxon>
        <taxon>Xenopodinae</taxon>
        <taxon>Xenopus</taxon>
        <taxon>Xenopus</taxon>
    </lineage>
</organism>
<gene>
    <name evidence="1" type="ORF">XELAEV_18031844mg</name>
</gene>
<sequence>MDQICHQTNGLAIQYLAENQADEKAGYVGESAKITFSSEIAGKALSSWHISLCMQCGLLLTACRVVNVGNPFIQMCHILGLGLLKPCFALLSFTFLISHTLSDHFVFFITENLKLKRFSKLAKTRGKLCCNDIQIMRHKSNCTFSLLTTEGLSELRWSKSIMVVKKACVPCA</sequence>
<protein>
    <submittedName>
        <fullName evidence="1">Uncharacterized protein</fullName>
    </submittedName>
</protein>
<evidence type="ECO:0000313" key="2">
    <source>
        <dbReference type="Proteomes" id="UP000694892"/>
    </source>
</evidence>
<dbReference type="Proteomes" id="UP000694892">
    <property type="component" value="Chromosome 6L"/>
</dbReference>
<name>A0A974HG21_XENLA</name>